<organism evidence="2 3">
    <name type="scientific">Herbiconiux aconitum</name>
    <dbReference type="NCBI Taxonomy" id="2970913"/>
    <lineage>
        <taxon>Bacteria</taxon>
        <taxon>Bacillati</taxon>
        <taxon>Actinomycetota</taxon>
        <taxon>Actinomycetes</taxon>
        <taxon>Micrococcales</taxon>
        <taxon>Microbacteriaceae</taxon>
        <taxon>Herbiconiux</taxon>
    </lineage>
</organism>
<evidence type="ECO:0000313" key="2">
    <source>
        <dbReference type="EMBL" id="MCS5718842.1"/>
    </source>
</evidence>
<dbReference type="Gene3D" id="3.30.70.100">
    <property type="match status" value="1"/>
</dbReference>
<dbReference type="EMBL" id="JANLCM010000002">
    <property type="protein sequence ID" value="MCS5718842.1"/>
    <property type="molecule type" value="Genomic_DNA"/>
</dbReference>
<evidence type="ECO:0000259" key="1">
    <source>
        <dbReference type="Pfam" id="PF03992"/>
    </source>
</evidence>
<keyword evidence="2" id="KW-0503">Monooxygenase</keyword>
<dbReference type="InterPro" id="IPR007138">
    <property type="entry name" value="ABM_dom"/>
</dbReference>
<accession>A0ABT2GRJ2</accession>
<dbReference type="InterPro" id="IPR011008">
    <property type="entry name" value="Dimeric_a/b-barrel"/>
</dbReference>
<keyword evidence="2" id="KW-0560">Oxidoreductase</keyword>
<comment type="caution">
    <text evidence="2">The sequence shown here is derived from an EMBL/GenBank/DDBJ whole genome shotgun (WGS) entry which is preliminary data.</text>
</comment>
<gene>
    <name evidence="2" type="ORF">N1027_11920</name>
</gene>
<protein>
    <submittedName>
        <fullName evidence="2">Antibiotic biosynthesis monooxygenase</fullName>
    </submittedName>
</protein>
<name>A0ABT2GRJ2_9MICO</name>
<dbReference type="Proteomes" id="UP001165584">
    <property type="component" value="Unassembled WGS sequence"/>
</dbReference>
<dbReference type="Pfam" id="PF03992">
    <property type="entry name" value="ABM"/>
    <property type="match status" value="1"/>
</dbReference>
<feature type="domain" description="ABM" evidence="1">
    <location>
        <begin position="21"/>
        <end position="71"/>
    </location>
</feature>
<dbReference type="GO" id="GO:0004497">
    <property type="term" value="F:monooxygenase activity"/>
    <property type="evidence" value="ECO:0007669"/>
    <property type="project" value="UniProtKB-KW"/>
</dbReference>
<keyword evidence="3" id="KW-1185">Reference proteome</keyword>
<proteinExistence type="predicted"/>
<evidence type="ECO:0000313" key="3">
    <source>
        <dbReference type="Proteomes" id="UP001165584"/>
    </source>
</evidence>
<reference evidence="2" key="1">
    <citation type="submission" date="2022-08" db="EMBL/GenBank/DDBJ databases">
        <authorList>
            <person name="Deng Y."/>
            <person name="Han X.-F."/>
            <person name="Zhang Y.-Q."/>
        </authorList>
    </citation>
    <scope>NUCLEOTIDE SEQUENCE</scope>
    <source>
        <strain evidence="2">CPCC 205763</strain>
    </source>
</reference>
<dbReference type="SUPFAM" id="SSF54909">
    <property type="entry name" value="Dimeric alpha+beta barrel"/>
    <property type="match status" value="1"/>
</dbReference>
<sequence>MGEVRLRGFLVCASQYEARIVAEHLPDHIALTRAEPGCLSFEVTLTDDPLVWRVDELFRDETVFAAHQARAAGSSWGRATAGIERRYSVDGLSGEEGL</sequence>
<dbReference type="RefSeq" id="WP_259508157.1">
    <property type="nucleotide sequence ID" value="NZ_JANLCM010000002.1"/>
</dbReference>